<evidence type="ECO:0000313" key="4">
    <source>
        <dbReference type="Proteomes" id="UP000887104"/>
    </source>
</evidence>
<dbReference type="Proteomes" id="UP000887104">
    <property type="component" value="Unassembled WGS sequence"/>
</dbReference>
<keyword evidence="2" id="KW-0732">Signal</keyword>
<proteinExistence type="predicted"/>
<keyword evidence="4" id="KW-1185">Reference proteome</keyword>
<protein>
    <recommendedName>
        <fullName evidence="5">Secreted protein</fullName>
    </recommendedName>
</protein>
<feature type="chain" id="PRO_5046378003" description="Secreted protein" evidence="2">
    <location>
        <begin position="28"/>
        <end position="126"/>
    </location>
</feature>
<name>A0ABQ4PC80_9GAMM</name>
<dbReference type="EMBL" id="BPEY01000023">
    <property type="protein sequence ID" value="GIU44741.1"/>
    <property type="molecule type" value="Genomic_DNA"/>
</dbReference>
<feature type="coiled-coil region" evidence="1">
    <location>
        <begin position="33"/>
        <end position="91"/>
    </location>
</feature>
<sequence length="126" mass="14477">MKQGLTLAIMVSTVLMTSSLVSFDANAGRYEVHKEIREGYREVNREKREAAREVLRCKTRKCAQREIREGYREVAREKREARREIRHALQDNRHDRWKHNNDNFLTGVIVGGAIIGAAAAIANDND</sequence>
<comment type="caution">
    <text evidence="3">The sequence shown here is derived from an EMBL/GenBank/DDBJ whole genome shotgun (WGS) entry which is preliminary data.</text>
</comment>
<evidence type="ECO:0008006" key="5">
    <source>
        <dbReference type="Google" id="ProtNLM"/>
    </source>
</evidence>
<reference evidence="3" key="1">
    <citation type="submission" date="2021-05" db="EMBL/GenBank/DDBJ databases">
        <title>Molecular characterization for Shewanella algae harboring chromosomal blaOXA-55-like strains isolated from clinical and environment sample.</title>
        <authorList>
            <person name="Ohama Y."/>
            <person name="Aoki K."/>
            <person name="Harada S."/>
            <person name="Moriya K."/>
            <person name="Ishii Y."/>
            <person name="Tateda K."/>
        </authorList>
    </citation>
    <scope>NUCLEOTIDE SEQUENCE</scope>
    <source>
        <strain evidence="3">JCM 11563</strain>
    </source>
</reference>
<accession>A0ABQ4PC80</accession>
<feature type="signal peptide" evidence="2">
    <location>
        <begin position="1"/>
        <end position="27"/>
    </location>
</feature>
<evidence type="ECO:0000256" key="2">
    <source>
        <dbReference type="SAM" id="SignalP"/>
    </source>
</evidence>
<evidence type="ECO:0000313" key="3">
    <source>
        <dbReference type="EMBL" id="GIU44741.1"/>
    </source>
</evidence>
<evidence type="ECO:0000256" key="1">
    <source>
        <dbReference type="SAM" id="Coils"/>
    </source>
</evidence>
<keyword evidence="1" id="KW-0175">Coiled coil</keyword>
<dbReference type="RefSeq" id="WP_220780716.1">
    <property type="nucleotide sequence ID" value="NZ_BPEY01000023.1"/>
</dbReference>
<organism evidence="3 4">
    <name type="scientific">Shewanella sairae</name>
    <dbReference type="NCBI Taxonomy" id="190310"/>
    <lineage>
        <taxon>Bacteria</taxon>
        <taxon>Pseudomonadati</taxon>
        <taxon>Pseudomonadota</taxon>
        <taxon>Gammaproteobacteria</taxon>
        <taxon>Alteromonadales</taxon>
        <taxon>Shewanellaceae</taxon>
        <taxon>Shewanella</taxon>
    </lineage>
</organism>
<gene>
    <name evidence="3" type="ORF">TUM4438_16640</name>
</gene>